<accession>A0ABQ1IK74</accession>
<keyword evidence="1" id="KW-0175">Coiled coil</keyword>
<dbReference type="RefSeq" id="WP_188578199.1">
    <property type="nucleotide sequence ID" value="NZ_BMDZ01000026.1"/>
</dbReference>
<dbReference type="EMBL" id="BMDZ01000026">
    <property type="protein sequence ID" value="GGB42211.1"/>
    <property type="molecule type" value="Genomic_DNA"/>
</dbReference>
<gene>
    <name evidence="2" type="ORF">GCM10011505_24530</name>
</gene>
<dbReference type="Proteomes" id="UP000603352">
    <property type="component" value="Unassembled WGS sequence"/>
</dbReference>
<evidence type="ECO:0000313" key="3">
    <source>
        <dbReference type="Proteomes" id="UP000603352"/>
    </source>
</evidence>
<dbReference type="InterPro" id="IPR010279">
    <property type="entry name" value="YqjD/ElaB"/>
</dbReference>
<sequence>MATAEQTAVDKEMEVLKADLAALRADLAKATRQSGRAAGVGAEALSEKASEEMERLRGEVDRLMHVAGERGRGAVRAAESTIEEKPLTSVLVAFGVGLVIGKLLDRR</sequence>
<evidence type="ECO:0000313" key="2">
    <source>
        <dbReference type="EMBL" id="GGB42211.1"/>
    </source>
</evidence>
<dbReference type="PANTHER" id="PTHR35893">
    <property type="entry name" value="INNER MEMBRANE PROTEIN-RELATED"/>
    <property type="match status" value="1"/>
</dbReference>
<proteinExistence type="predicted"/>
<organism evidence="2 3">
    <name type="scientific">Tistrella bauzanensis</name>
    <dbReference type="NCBI Taxonomy" id="657419"/>
    <lineage>
        <taxon>Bacteria</taxon>
        <taxon>Pseudomonadati</taxon>
        <taxon>Pseudomonadota</taxon>
        <taxon>Alphaproteobacteria</taxon>
        <taxon>Geminicoccales</taxon>
        <taxon>Geminicoccaceae</taxon>
        <taxon>Tistrella</taxon>
    </lineage>
</organism>
<protein>
    <recommendedName>
        <fullName evidence="4">DUF883 domain-containing protein</fullName>
    </recommendedName>
</protein>
<reference evidence="3" key="1">
    <citation type="journal article" date="2019" name="Int. J. Syst. Evol. Microbiol.">
        <title>The Global Catalogue of Microorganisms (GCM) 10K type strain sequencing project: providing services to taxonomists for standard genome sequencing and annotation.</title>
        <authorList>
            <consortium name="The Broad Institute Genomics Platform"/>
            <consortium name="The Broad Institute Genome Sequencing Center for Infectious Disease"/>
            <person name="Wu L."/>
            <person name="Ma J."/>
        </authorList>
    </citation>
    <scope>NUCLEOTIDE SEQUENCE [LARGE SCALE GENOMIC DNA]</scope>
    <source>
        <strain evidence="3">CGMCC 1.10188</strain>
    </source>
</reference>
<feature type="coiled-coil region" evidence="1">
    <location>
        <begin position="13"/>
        <end position="66"/>
    </location>
</feature>
<evidence type="ECO:0000256" key="1">
    <source>
        <dbReference type="SAM" id="Coils"/>
    </source>
</evidence>
<name>A0ABQ1IK74_9PROT</name>
<dbReference type="PANTHER" id="PTHR35893:SF3">
    <property type="entry name" value="INNER MEMBRANE PROTEIN"/>
    <property type="match status" value="1"/>
</dbReference>
<comment type="caution">
    <text evidence="2">The sequence shown here is derived from an EMBL/GenBank/DDBJ whole genome shotgun (WGS) entry which is preliminary data.</text>
</comment>
<evidence type="ECO:0008006" key="4">
    <source>
        <dbReference type="Google" id="ProtNLM"/>
    </source>
</evidence>
<keyword evidence="3" id="KW-1185">Reference proteome</keyword>